<dbReference type="InParanoid" id="A0A0E0SCW3"/>
<proteinExistence type="predicted"/>
<evidence type="ECO:0000313" key="3">
    <source>
        <dbReference type="EnsemblFungi" id="CEF84276"/>
    </source>
</evidence>
<evidence type="ECO:0000256" key="1">
    <source>
        <dbReference type="SAM" id="Phobius"/>
    </source>
</evidence>
<keyword evidence="1" id="KW-0472">Membrane</keyword>
<reference evidence="2 4" key="4">
    <citation type="journal article" date="2015" name="BMC Genomics">
        <title>The completed genome sequence of the pathogenic ascomycete fungus Fusarium graminearum.</title>
        <authorList>
            <person name="King R."/>
            <person name="Urban M."/>
            <person name="Hammond-Kosack M.C."/>
            <person name="Hassani-Pak K."/>
            <person name="Hammond-Kosack K.E."/>
        </authorList>
    </citation>
    <scope>NUCLEOTIDE SEQUENCE [LARGE SCALE GENOMIC DNA]</scope>
    <source>
        <strain evidence="4">ATCC MYA-4620 / CBS 123657 / FGSC 9075 / NRRL 31084 / PH-1</strain>
        <strain evidence="2">PH-1</strain>
    </source>
</reference>
<reference key="3">
    <citation type="submission" date="2014-02" db="EMBL/GenBank/DDBJ databases">
        <title>A revised Fusarium graminearum genomic reference sequence using whole shotgun re-sequencing.</title>
        <authorList>
            <person name="King R."/>
            <person name="Urban M."/>
            <person name="Hassani-Pak K."/>
            <person name="Hammond-Kosack K."/>
        </authorList>
    </citation>
    <scope>NUCLEOTIDE SEQUENCE</scope>
    <source>
        <strain>PH-1</strain>
    </source>
</reference>
<reference evidence="3" key="5">
    <citation type="submission" date="2017-01" db="UniProtKB">
        <authorList>
            <consortium name="EnsemblFungi"/>
        </authorList>
    </citation>
    <scope>IDENTIFICATION</scope>
    <source>
        <strain evidence="3">PH-1 / ATCC MYA-4620 / FGSC 9075 / NRRL 31084</strain>
    </source>
</reference>
<dbReference type="AlphaFoldDB" id="A0A0E0SCW3"/>
<reference evidence="3 4" key="1">
    <citation type="journal article" date="2007" name="Science">
        <title>The Fusarium graminearum genome reveals a link between localized polymorphism and pathogen specialization.</title>
        <authorList>
            <person name="Cuomo C.A."/>
            <person name="Gueldener U."/>
            <person name="Xu J.-R."/>
            <person name="Trail F."/>
            <person name="Turgeon B.G."/>
            <person name="Di Pietro A."/>
            <person name="Walton J.D."/>
            <person name="Ma L.-J."/>
            <person name="Baker S.E."/>
            <person name="Rep M."/>
            <person name="Adam G."/>
            <person name="Antoniw J."/>
            <person name="Baldwin T."/>
            <person name="Calvo S.E."/>
            <person name="Chang Y.-L."/>
            <person name="DeCaprio D."/>
            <person name="Gale L.R."/>
            <person name="Gnerre S."/>
            <person name="Goswami R.S."/>
            <person name="Hammond-Kosack K."/>
            <person name="Harris L.J."/>
            <person name="Hilburn K."/>
            <person name="Kennell J.C."/>
            <person name="Kroken S."/>
            <person name="Magnuson J.K."/>
            <person name="Mannhaupt G."/>
            <person name="Mauceli E.W."/>
            <person name="Mewes H.-W."/>
            <person name="Mitterbauer R."/>
            <person name="Muehlbauer G."/>
            <person name="Muensterkoetter M."/>
            <person name="Nelson D."/>
            <person name="O'Donnell K."/>
            <person name="Ouellet T."/>
            <person name="Qi W."/>
            <person name="Quesneville H."/>
            <person name="Roncero M.I.G."/>
            <person name="Seong K.-Y."/>
            <person name="Tetko I.V."/>
            <person name="Urban M."/>
            <person name="Waalwijk C."/>
            <person name="Ward T.J."/>
            <person name="Yao J."/>
            <person name="Birren B.W."/>
            <person name="Kistler H.C."/>
        </authorList>
    </citation>
    <scope>NUCLEOTIDE SEQUENCE [LARGE SCALE GENOMIC DNA]</scope>
    <source>
        <strain evidence="4">ATCC MYA-4620 / CBS 123657 / FGSC 9075 / NRRL 31084 / PH-1</strain>
        <strain evidence="3">PH-1 / ATCC MYA-4620 / FGSC 9075 / NRRL 31084</strain>
    </source>
</reference>
<keyword evidence="4" id="KW-1185">Reference proteome</keyword>
<accession>A0A0E0SCW3</accession>
<feature type="transmembrane region" description="Helical" evidence="1">
    <location>
        <begin position="91"/>
        <end position="117"/>
    </location>
</feature>
<reference evidence="3 4" key="2">
    <citation type="journal article" date="2010" name="Nature">
        <title>Comparative genomics reveals mobile pathogenicity chromosomes in Fusarium.</title>
        <authorList>
            <person name="Ma L.J."/>
            <person name="van der Does H.C."/>
            <person name="Borkovich K.A."/>
            <person name="Coleman J.J."/>
            <person name="Daboussi M.J."/>
            <person name="Di Pietro A."/>
            <person name="Dufresne M."/>
            <person name="Freitag M."/>
            <person name="Grabherr M."/>
            <person name="Henrissat B."/>
            <person name="Houterman P.M."/>
            <person name="Kang S."/>
            <person name="Shim W.B."/>
            <person name="Woloshuk C."/>
            <person name="Xie X."/>
            <person name="Xu J.R."/>
            <person name="Antoniw J."/>
            <person name="Baker S.E."/>
            <person name="Bluhm B.H."/>
            <person name="Breakspear A."/>
            <person name="Brown D.W."/>
            <person name="Butchko R.A."/>
            <person name="Chapman S."/>
            <person name="Coulson R."/>
            <person name="Coutinho P.M."/>
            <person name="Danchin E.G."/>
            <person name="Diener A."/>
            <person name="Gale L.R."/>
            <person name="Gardiner D.M."/>
            <person name="Goff S."/>
            <person name="Hammond-Kosack K.E."/>
            <person name="Hilburn K."/>
            <person name="Hua-Van A."/>
            <person name="Jonkers W."/>
            <person name="Kazan K."/>
            <person name="Kodira C.D."/>
            <person name="Koehrsen M."/>
            <person name="Kumar L."/>
            <person name="Lee Y.H."/>
            <person name="Li L."/>
            <person name="Manners J.M."/>
            <person name="Miranda-Saavedra D."/>
            <person name="Mukherjee M."/>
            <person name="Park G."/>
            <person name="Park J."/>
            <person name="Park S.Y."/>
            <person name="Proctor R.H."/>
            <person name="Regev A."/>
            <person name="Ruiz-Roldan M.C."/>
            <person name="Sain D."/>
            <person name="Sakthikumar S."/>
            <person name="Sykes S."/>
            <person name="Schwartz D.C."/>
            <person name="Turgeon B.G."/>
            <person name="Wapinski I."/>
            <person name="Yoder O."/>
            <person name="Young S."/>
            <person name="Zeng Q."/>
            <person name="Zhou S."/>
            <person name="Galagan J."/>
            <person name="Cuomo C.A."/>
            <person name="Kistler H.C."/>
            <person name="Rep M."/>
        </authorList>
    </citation>
    <scope>GENOME REANNOTATION</scope>
    <source>
        <strain evidence="4">ATCC MYA-4620 / CBS 123657 / FGSC 9075 / NRRL 31084 / PH-1</strain>
        <strain evidence="3">PH-1 / ATCC MYA-4620 / FGSC 9075 / NRRL 31084</strain>
    </source>
</reference>
<dbReference type="EnsemblFungi" id="CEF84276">
    <property type="protein sequence ID" value="CEF84276"/>
    <property type="gene ID" value="FGRRES_16746"/>
</dbReference>
<gene>
    <name evidence="3" type="primary">FG06952.1</name>
    <name evidence="2" type="ORF">FGRAMPH1_01T23589</name>
</gene>
<dbReference type="eggNOG" id="ENOG502RNBV">
    <property type="taxonomic scope" value="Eukaryota"/>
</dbReference>
<evidence type="ECO:0000313" key="4">
    <source>
        <dbReference type="Proteomes" id="UP000070720"/>
    </source>
</evidence>
<evidence type="ECO:0000313" key="2">
    <source>
        <dbReference type="EMBL" id="CEF84276.1"/>
    </source>
</evidence>
<name>A0A0E0SCW3_GIBZE</name>
<dbReference type="VEuPathDB" id="FungiDB:FGRAMPH1_01G23589"/>
<dbReference type="STRING" id="229533.A0A0E0SCW3"/>
<keyword evidence="1" id="KW-1133">Transmembrane helix</keyword>
<protein>
    <submittedName>
        <fullName evidence="2">Chromosome 4, complete genome</fullName>
    </submittedName>
</protein>
<keyword evidence="1" id="KW-0812">Transmembrane</keyword>
<dbReference type="EMBL" id="HG970335">
    <property type="protein sequence ID" value="CEF84276.1"/>
    <property type="molecule type" value="Genomic_DNA"/>
</dbReference>
<sequence length="517" mass="54919">MLLFFLNFCRAPSALHLLIYVVSAARSHNFNYPTFNSINRFKYVTVLFLLPSITADCLVANASDAEKGEASPRVPKQSKIKAKKSCPLKKIFVGIFLLICLFVAMFGMGVLGAHFAARNDSSNEVLDGASHEPVLAIQVASAHDERFIARRDQTADASYPISTKTALSTIYEVRHTPTLEIETVFETVTGTTYVTVPDEVPVSVSTTTFEETTEYCEDHVVTMTKTVTFVVTPDKSPAATSAALLGTPVVVTEEPQTVTETEIDTSITSGLPDAIITGNPETVTETDVDTSVTSGLPDAVVTGNPETVTKSEIDTSATSNLPDVTVTGNPETVTATKVDTSVTSGLPDAVVTGNPETATKFETDTSVTDSVFTTITVSNLTPTIVPPELPPKSTVTSCTTFVLTLPYSKPTNIVGVPPESTVTATIYETEGDASTSTTTVFVPPSPYPPQPPYPTANDTMLPDSTSNNPIVPHMPTPTPVIISGGTKKPEPRGWGGTSGTTNLSCTVMLVAVIMFFL</sequence>
<dbReference type="Proteomes" id="UP000070720">
    <property type="component" value="Chromosome 4"/>
</dbReference>
<organism evidence="3">
    <name type="scientific">Gibberella zeae (strain ATCC MYA-4620 / CBS 123657 / FGSC 9075 / NRRL 31084 / PH-1)</name>
    <name type="common">Wheat head blight fungus</name>
    <name type="synonym">Fusarium graminearum</name>
    <dbReference type="NCBI Taxonomy" id="229533"/>
    <lineage>
        <taxon>Eukaryota</taxon>
        <taxon>Fungi</taxon>
        <taxon>Dikarya</taxon>
        <taxon>Ascomycota</taxon>
        <taxon>Pezizomycotina</taxon>
        <taxon>Sordariomycetes</taxon>
        <taxon>Hypocreomycetidae</taxon>
        <taxon>Hypocreales</taxon>
        <taxon>Nectriaceae</taxon>
        <taxon>Fusarium</taxon>
    </lineage>
</organism>